<sequence length="132" mass="14950">MSSITDMMTYHIRTGPNSTFIHGTASYPEIYVVVRWRWFVLPGLLVLLTVIFFALTVWDSSAKKGGTPLWKSSVLPFLFHGLDGWSEEELKVSSREGIDVVAEKMKARILRNDEGVRKFVRAWKQESGAASD</sequence>
<dbReference type="Proteomes" id="UP000572817">
    <property type="component" value="Unassembled WGS sequence"/>
</dbReference>
<evidence type="ECO:0000313" key="3">
    <source>
        <dbReference type="Proteomes" id="UP000572817"/>
    </source>
</evidence>
<proteinExistence type="predicted"/>
<dbReference type="PANTHER" id="PTHR35394">
    <property type="entry name" value="DUF3176 DOMAIN-CONTAINING PROTEIN"/>
    <property type="match status" value="1"/>
</dbReference>
<keyword evidence="1" id="KW-0812">Transmembrane</keyword>
<protein>
    <submittedName>
        <fullName evidence="2">Uncharacterized protein</fullName>
    </submittedName>
</protein>
<evidence type="ECO:0000313" key="2">
    <source>
        <dbReference type="EMBL" id="KAF4302286.1"/>
    </source>
</evidence>
<keyword evidence="1" id="KW-0472">Membrane</keyword>
<organism evidence="2 3">
    <name type="scientific">Botryosphaeria dothidea</name>
    <dbReference type="NCBI Taxonomy" id="55169"/>
    <lineage>
        <taxon>Eukaryota</taxon>
        <taxon>Fungi</taxon>
        <taxon>Dikarya</taxon>
        <taxon>Ascomycota</taxon>
        <taxon>Pezizomycotina</taxon>
        <taxon>Dothideomycetes</taxon>
        <taxon>Dothideomycetes incertae sedis</taxon>
        <taxon>Botryosphaeriales</taxon>
        <taxon>Botryosphaeriaceae</taxon>
        <taxon>Botryosphaeria</taxon>
    </lineage>
</organism>
<dbReference type="AlphaFoldDB" id="A0A8H4IJG7"/>
<keyword evidence="3" id="KW-1185">Reference proteome</keyword>
<dbReference type="PANTHER" id="PTHR35394:SF5">
    <property type="entry name" value="DUF3176 DOMAIN-CONTAINING PROTEIN"/>
    <property type="match status" value="1"/>
</dbReference>
<dbReference type="EMBL" id="WWBZ02000073">
    <property type="protein sequence ID" value="KAF4302286.1"/>
    <property type="molecule type" value="Genomic_DNA"/>
</dbReference>
<feature type="transmembrane region" description="Helical" evidence="1">
    <location>
        <begin position="36"/>
        <end position="58"/>
    </location>
</feature>
<accession>A0A8H4IJG7</accession>
<dbReference type="OrthoDB" id="5242705at2759"/>
<reference evidence="2" key="1">
    <citation type="submission" date="2020-04" db="EMBL/GenBank/DDBJ databases">
        <title>Genome Assembly and Annotation of Botryosphaeria dothidea sdau 11-99, a Latent Pathogen of Apple Fruit Ring Rot in China.</title>
        <authorList>
            <person name="Yu C."/>
            <person name="Diao Y."/>
            <person name="Lu Q."/>
            <person name="Zhao J."/>
            <person name="Cui S."/>
            <person name="Peng C."/>
            <person name="He B."/>
            <person name="Liu H."/>
        </authorList>
    </citation>
    <scope>NUCLEOTIDE SEQUENCE [LARGE SCALE GENOMIC DNA]</scope>
    <source>
        <strain evidence="2">Sdau11-99</strain>
    </source>
</reference>
<keyword evidence="1" id="KW-1133">Transmembrane helix</keyword>
<name>A0A8H4IJG7_9PEZI</name>
<evidence type="ECO:0000256" key="1">
    <source>
        <dbReference type="SAM" id="Phobius"/>
    </source>
</evidence>
<comment type="caution">
    <text evidence="2">The sequence shown here is derived from an EMBL/GenBank/DDBJ whole genome shotgun (WGS) entry which is preliminary data.</text>
</comment>
<gene>
    <name evidence="2" type="ORF">GTA08_BOTSDO10473</name>
</gene>